<evidence type="ECO:0000259" key="1">
    <source>
        <dbReference type="Pfam" id="PF25547"/>
    </source>
</evidence>
<dbReference type="Gene3D" id="1.10.287.1060">
    <property type="entry name" value="ESAT-6-like"/>
    <property type="match status" value="1"/>
</dbReference>
<dbReference type="RefSeq" id="WP_337713481.1">
    <property type="nucleotide sequence ID" value="NZ_JBBEGL010000003.1"/>
</dbReference>
<sequence>MSSPGDAAVDTVVSTVGLWWPDAEEEELRAAADAWERAAVALDRAVEGGRAGAGQALQGWEGEAAEAFRARWAAIEREGLLPSAEACRSLAGALRRYADEVETAKHEIQTLAVEIGAGIVLGAAMAWFTFGASAAAAAGVAARLVALAAQIGVRVSTSVAGIVSTSLTGAAFGAVDGVAANTVAQVYRVEALDDGGYSAPDLRSAAAWGAGGGVVGAGWGGWATRALRHPAPDGDLLRGWGDGIRAALEPTDWGRLYGAWRPGLDESANRLLAHERLTAQRLADEGAMVHSRRPREVKDYKNPDVIVRAGPQDPGTYTELKVASSSSSVSNRIRDANAQLADLGGGHIVIDGRTTGLTAEMATDGWRRALRNMTRPGETPPESVRVLLSDGEIWFP</sequence>
<comment type="caution">
    <text evidence="2">The sequence shown here is derived from an EMBL/GenBank/DDBJ whole genome shotgun (WGS) entry which is preliminary data.</text>
</comment>
<proteinExistence type="predicted"/>
<dbReference type="EMBL" id="JBBEGL010000003">
    <property type="protein sequence ID" value="MEJ2886983.1"/>
    <property type="molecule type" value="Genomic_DNA"/>
</dbReference>
<accession>A0ABU8N3K4</accession>
<dbReference type="InterPro" id="IPR057746">
    <property type="entry name" value="CpnT-like_N"/>
</dbReference>
<dbReference type="Proteomes" id="UP001370100">
    <property type="component" value="Unassembled WGS sequence"/>
</dbReference>
<dbReference type="Pfam" id="PF25547">
    <property type="entry name" value="WXG100_2"/>
    <property type="match status" value="1"/>
</dbReference>
<dbReference type="InterPro" id="IPR036689">
    <property type="entry name" value="ESAT-6-like_sf"/>
</dbReference>
<protein>
    <recommendedName>
        <fullName evidence="1">Outer membrane channel protein CpnT-like N-terminal domain-containing protein</fullName>
    </recommendedName>
</protein>
<gene>
    <name evidence="2" type="ORF">WCD41_11050</name>
</gene>
<organism evidence="2 3">
    <name type="scientific">Actinomycetospora aeridis</name>
    <dbReference type="NCBI Taxonomy" id="3129231"/>
    <lineage>
        <taxon>Bacteria</taxon>
        <taxon>Bacillati</taxon>
        <taxon>Actinomycetota</taxon>
        <taxon>Actinomycetes</taxon>
        <taxon>Pseudonocardiales</taxon>
        <taxon>Pseudonocardiaceae</taxon>
        <taxon>Actinomycetospora</taxon>
    </lineage>
</organism>
<evidence type="ECO:0000313" key="3">
    <source>
        <dbReference type="Proteomes" id="UP001370100"/>
    </source>
</evidence>
<evidence type="ECO:0000313" key="2">
    <source>
        <dbReference type="EMBL" id="MEJ2886983.1"/>
    </source>
</evidence>
<feature type="domain" description="Outer membrane channel protein CpnT-like N-terminal" evidence="1">
    <location>
        <begin position="16"/>
        <end position="146"/>
    </location>
</feature>
<reference evidence="2 3" key="1">
    <citation type="submission" date="2024-03" db="EMBL/GenBank/DDBJ databases">
        <title>Actinomycetospora sp. OC33-EN06, a novel actinomycete isolated from wild orchid (Aerides multiflora).</title>
        <authorList>
            <person name="Suriyachadkun C."/>
        </authorList>
    </citation>
    <scope>NUCLEOTIDE SEQUENCE [LARGE SCALE GENOMIC DNA]</scope>
    <source>
        <strain evidence="2 3">OC33-EN06</strain>
    </source>
</reference>
<dbReference type="SUPFAM" id="SSF140453">
    <property type="entry name" value="EsxAB dimer-like"/>
    <property type="match status" value="1"/>
</dbReference>
<keyword evidence="3" id="KW-1185">Reference proteome</keyword>
<name>A0ABU8N3K4_9PSEU</name>